<evidence type="ECO:0000313" key="2">
    <source>
        <dbReference type="EMBL" id="UTO56304.1"/>
    </source>
</evidence>
<protein>
    <submittedName>
        <fullName evidence="1">Uncharacterized protein</fullName>
    </submittedName>
</protein>
<dbReference type="EMBL" id="CP089286">
    <property type="protein sequence ID" value="UTO55385.1"/>
    <property type="molecule type" value="Genomic_DNA"/>
</dbReference>
<evidence type="ECO:0000313" key="3">
    <source>
        <dbReference type="Proteomes" id="UP001059822"/>
    </source>
</evidence>
<evidence type="ECO:0000313" key="1">
    <source>
        <dbReference type="EMBL" id="UTO55385.1"/>
    </source>
</evidence>
<sequence>MYNYKVFAHLLSNRYYKLGYIYNFNQQDSLESEYFHYKKGGKDFYIAVGNNFKSNFYHELELRYTSTLPELHLISHEARNSIIRIMSNINNKKLSLFQIKDMLAINKTSLMYKIYNLYNINNKINLYLGYGIGFIKVIKYYGLKSQPNNHYGIAIQYNIGILYLLNKKLKAYIGYNFSKNYWKYQTNPIYDEDGNSVLYHFLNFELKSYGVDMGLMFML</sequence>
<dbReference type="Proteomes" id="UP001059822">
    <property type="component" value="Chromosome"/>
</dbReference>
<name>A0A9Q9F3G2_9RICK</name>
<organism evidence="1 3">
    <name type="scientific">Neoehrlichia mikurensis</name>
    <dbReference type="NCBI Taxonomy" id="89586"/>
    <lineage>
        <taxon>Bacteria</taxon>
        <taxon>Pseudomonadati</taxon>
        <taxon>Pseudomonadota</taxon>
        <taxon>Alphaproteobacteria</taxon>
        <taxon>Rickettsiales</taxon>
        <taxon>Anaplasmataceae</taxon>
        <taxon>Candidatus Neoehrlichia</taxon>
    </lineage>
</organism>
<dbReference type="EMBL" id="CP089285">
    <property type="protein sequence ID" value="UTO56304.1"/>
    <property type="molecule type" value="Genomic_DNA"/>
</dbReference>
<dbReference type="Proteomes" id="UP001059985">
    <property type="component" value="Chromosome"/>
</dbReference>
<accession>A0A9Q9F3G2</accession>
<gene>
    <name evidence="2" type="ORF">LUA81_04340</name>
    <name evidence="1" type="ORF">LUA82_04390</name>
</gene>
<proteinExistence type="predicted"/>
<evidence type="ECO:0000313" key="4">
    <source>
        <dbReference type="Proteomes" id="UP001059985"/>
    </source>
</evidence>
<dbReference type="AlphaFoldDB" id="A0A9Q9F3G2"/>
<dbReference type="RefSeq" id="WP_218194076.1">
    <property type="nucleotide sequence ID" value="NZ_CP054597.1"/>
</dbReference>
<keyword evidence="4" id="KW-1185">Reference proteome</keyword>
<reference evidence="1" key="1">
    <citation type="journal article" date="2022" name="Microorganisms">
        <title>Assembly and Comparison of Ca. Neoehrlichia mikurensis Genomes.</title>
        <authorList>
            <person name="Azagi T."/>
            <person name="Dirks R.P."/>
            <person name="Yebra-Pimentel E.S."/>
            <person name="Schaap P.J."/>
            <person name="Koehorst J.J."/>
            <person name="Esser H.J."/>
            <person name="Sprong H."/>
        </authorList>
    </citation>
    <scope>NUCLEOTIDE SEQUENCE</scope>
    <source>
        <strain evidence="2">18-2804</strain>
        <strain evidence="1">18-2837</strain>
    </source>
</reference>